<sequence length="197" mass="20645">MTNLLAMGAFALTMSISPGPVNMITLAAGLHHGPRSAFPFVLGSTIGFTSLLLAVGLAANLLFGFGDGWQRVMGAAGALVIVYFGIKIATAPSGLDEAKPSLPRFWQGAVLQWINPKAWAACLAAVSLFQLAGDLPRLGVFTVLYFVLCLIGVGSWALAGRSMRRVLSRPAAMRVFNLAVGSTLIVLAGGLSLEMLR</sequence>
<keyword evidence="8" id="KW-1185">Reference proteome</keyword>
<gene>
    <name evidence="7" type="ORF">GGQ59_001828</name>
</gene>
<dbReference type="Proteomes" id="UP000563524">
    <property type="component" value="Unassembled WGS sequence"/>
</dbReference>
<evidence type="ECO:0000313" key="7">
    <source>
        <dbReference type="EMBL" id="MBB4659303.1"/>
    </source>
</evidence>
<feature type="transmembrane region" description="Helical" evidence="6">
    <location>
        <begin position="138"/>
        <end position="159"/>
    </location>
</feature>
<dbReference type="GO" id="GO:0015171">
    <property type="term" value="F:amino acid transmembrane transporter activity"/>
    <property type="evidence" value="ECO:0007669"/>
    <property type="project" value="TreeGrafter"/>
</dbReference>
<dbReference type="GO" id="GO:0033228">
    <property type="term" value="P:cysteine export across plasma membrane"/>
    <property type="evidence" value="ECO:0007669"/>
    <property type="project" value="TreeGrafter"/>
</dbReference>
<keyword evidence="5 6" id="KW-0472">Membrane</keyword>
<comment type="subcellular location">
    <subcellularLocation>
        <location evidence="1">Cell membrane</location>
        <topology evidence="1">Multi-pass membrane protein</topology>
    </subcellularLocation>
</comment>
<evidence type="ECO:0000256" key="5">
    <source>
        <dbReference type="ARBA" id="ARBA00023136"/>
    </source>
</evidence>
<reference evidence="7 8" key="1">
    <citation type="submission" date="2020-08" db="EMBL/GenBank/DDBJ databases">
        <title>Genomic Encyclopedia of Type Strains, Phase IV (KMG-IV): sequencing the most valuable type-strain genomes for metagenomic binning, comparative biology and taxonomic classification.</title>
        <authorList>
            <person name="Goeker M."/>
        </authorList>
    </citation>
    <scope>NUCLEOTIDE SEQUENCE [LARGE SCALE GENOMIC DNA]</scope>
    <source>
        <strain evidence="7 8">DSM 102850</strain>
    </source>
</reference>
<feature type="transmembrane region" description="Helical" evidence="6">
    <location>
        <begin position="37"/>
        <end position="63"/>
    </location>
</feature>
<name>A0A840I4V0_9PROT</name>
<evidence type="ECO:0000256" key="2">
    <source>
        <dbReference type="ARBA" id="ARBA00022475"/>
    </source>
</evidence>
<evidence type="ECO:0000256" key="6">
    <source>
        <dbReference type="SAM" id="Phobius"/>
    </source>
</evidence>
<accession>A0A840I4V0</accession>
<dbReference type="AlphaFoldDB" id="A0A840I4V0"/>
<keyword evidence="3 6" id="KW-0812">Transmembrane</keyword>
<organism evidence="7 8">
    <name type="scientific">Parvularcula dongshanensis</name>
    <dbReference type="NCBI Taxonomy" id="1173995"/>
    <lineage>
        <taxon>Bacteria</taxon>
        <taxon>Pseudomonadati</taxon>
        <taxon>Pseudomonadota</taxon>
        <taxon>Alphaproteobacteria</taxon>
        <taxon>Parvularculales</taxon>
        <taxon>Parvularculaceae</taxon>
        <taxon>Parvularcula</taxon>
    </lineage>
</organism>
<proteinExistence type="predicted"/>
<evidence type="ECO:0000256" key="4">
    <source>
        <dbReference type="ARBA" id="ARBA00022989"/>
    </source>
</evidence>
<dbReference type="InterPro" id="IPR001123">
    <property type="entry name" value="LeuE-type"/>
</dbReference>
<dbReference type="RefSeq" id="WP_183817761.1">
    <property type="nucleotide sequence ID" value="NZ_JACHOB010000003.1"/>
</dbReference>
<evidence type="ECO:0000313" key="8">
    <source>
        <dbReference type="Proteomes" id="UP000563524"/>
    </source>
</evidence>
<keyword evidence="2" id="KW-1003">Cell membrane</keyword>
<dbReference type="GO" id="GO:0005886">
    <property type="term" value="C:plasma membrane"/>
    <property type="evidence" value="ECO:0007669"/>
    <property type="project" value="UniProtKB-SubCell"/>
</dbReference>
<dbReference type="EMBL" id="JACHOB010000003">
    <property type="protein sequence ID" value="MBB4659303.1"/>
    <property type="molecule type" value="Genomic_DNA"/>
</dbReference>
<comment type="caution">
    <text evidence="7">The sequence shown here is derived from an EMBL/GenBank/DDBJ whole genome shotgun (WGS) entry which is preliminary data.</text>
</comment>
<dbReference type="PANTHER" id="PTHR30086">
    <property type="entry name" value="ARGININE EXPORTER PROTEIN ARGO"/>
    <property type="match status" value="1"/>
</dbReference>
<evidence type="ECO:0000256" key="1">
    <source>
        <dbReference type="ARBA" id="ARBA00004651"/>
    </source>
</evidence>
<evidence type="ECO:0000256" key="3">
    <source>
        <dbReference type="ARBA" id="ARBA00022692"/>
    </source>
</evidence>
<feature type="transmembrane region" description="Helical" evidence="6">
    <location>
        <begin position="171"/>
        <end position="193"/>
    </location>
</feature>
<dbReference type="Pfam" id="PF01810">
    <property type="entry name" value="LysE"/>
    <property type="match status" value="1"/>
</dbReference>
<feature type="transmembrane region" description="Helical" evidence="6">
    <location>
        <begin position="75"/>
        <end position="95"/>
    </location>
</feature>
<keyword evidence="4 6" id="KW-1133">Transmembrane helix</keyword>
<protein>
    <submittedName>
        <fullName evidence="7">Threonine/homoserine/homoserine lactone efflux protein</fullName>
    </submittedName>
</protein>
<dbReference type="PANTHER" id="PTHR30086:SF20">
    <property type="entry name" value="ARGININE EXPORTER PROTEIN ARGO-RELATED"/>
    <property type="match status" value="1"/>
</dbReference>